<name>A0A069AX08_CLODI</name>
<evidence type="ECO:0000313" key="1">
    <source>
        <dbReference type="EMBL" id="CDT58658.1"/>
    </source>
</evidence>
<protein>
    <submittedName>
        <fullName evidence="1">Uncharacterized protein</fullName>
    </submittedName>
</protein>
<proteinExistence type="predicted"/>
<dbReference type="EMBL" id="LK933272">
    <property type="protein sequence ID" value="CDT58658.1"/>
    <property type="molecule type" value="Genomic_DNA"/>
</dbReference>
<gene>
    <name evidence="1" type="ORF">BN1095_5800001</name>
</gene>
<dbReference type="AlphaFoldDB" id="A0A069AX08"/>
<organism evidence="1">
    <name type="scientific">Clostridioides difficile</name>
    <name type="common">Peptoclostridium difficile</name>
    <dbReference type="NCBI Taxonomy" id="1496"/>
    <lineage>
        <taxon>Bacteria</taxon>
        <taxon>Bacillati</taxon>
        <taxon>Bacillota</taxon>
        <taxon>Clostridia</taxon>
        <taxon>Peptostreptococcales</taxon>
        <taxon>Peptostreptococcaceae</taxon>
        <taxon>Clostridioides</taxon>
    </lineage>
</organism>
<accession>A0A069AX08</accession>
<reference evidence="1" key="1">
    <citation type="submission" date="2014-07" db="EMBL/GenBank/DDBJ databases">
        <authorList>
            <person name="Monot Marc"/>
        </authorList>
    </citation>
    <scope>NUCLEOTIDE SEQUENCE</scope>
    <source>
        <strain evidence="1">7032989</strain>
    </source>
</reference>
<sequence>MRGDEFNMVTFAHVGKGIVPGQDFAFGGRDGVKCGLCVAVQFF</sequence>